<dbReference type="Proteomes" id="UP001303701">
    <property type="component" value="Chromosome"/>
</dbReference>
<evidence type="ECO:0000313" key="2">
    <source>
        <dbReference type="Proteomes" id="UP001303701"/>
    </source>
</evidence>
<protein>
    <submittedName>
        <fullName evidence="1">Uncharacterized protein</fullName>
    </submittedName>
</protein>
<name>A0ABY9WJE5_9BACI</name>
<proteinExistence type="predicted"/>
<reference evidence="1 2" key="1">
    <citation type="submission" date="2023-09" db="EMBL/GenBank/DDBJ databases">
        <title>Different Types of Thermotolerant Ring-Cleaving Dioxygenases derived from Aeribacillus composti HB-1 applied for multiple aromatic hydrocarbons removal.</title>
        <authorList>
            <person name="Cao L."/>
            <person name="Li M."/>
            <person name="Ma T."/>
        </authorList>
    </citation>
    <scope>NUCLEOTIDE SEQUENCE [LARGE SCALE GENOMIC DNA]</scope>
    <source>
        <strain evidence="1 2">HB-1</strain>
    </source>
</reference>
<keyword evidence="2" id="KW-1185">Reference proteome</keyword>
<accession>A0ABY9WJE5</accession>
<dbReference type="GeneID" id="301125497"/>
<gene>
    <name evidence="1" type="ORF">RI196_05945</name>
</gene>
<organism evidence="1 2">
    <name type="scientific">Aeribacillus composti</name>
    <dbReference type="NCBI Taxonomy" id="1868734"/>
    <lineage>
        <taxon>Bacteria</taxon>
        <taxon>Bacillati</taxon>
        <taxon>Bacillota</taxon>
        <taxon>Bacilli</taxon>
        <taxon>Bacillales</taxon>
        <taxon>Bacillaceae</taxon>
        <taxon>Aeribacillus</taxon>
    </lineage>
</organism>
<sequence length="40" mass="4644">MACVRQSNVAVCEMKTKRELDRYNDNIQTLKVMVPNKTIC</sequence>
<evidence type="ECO:0000313" key="1">
    <source>
        <dbReference type="EMBL" id="WNF34202.1"/>
    </source>
</evidence>
<dbReference type="RefSeq" id="WP_261308773.1">
    <property type="nucleotide sequence ID" value="NZ_CP134501.1"/>
</dbReference>
<dbReference type="EMBL" id="CP134501">
    <property type="protein sequence ID" value="WNF34202.1"/>
    <property type="molecule type" value="Genomic_DNA"/>
</dbReference>